<organism evidence="2 3">
    <name type="scientific">Orbilia brochopaga</name>
    <dbReference type="NCBI Taxonomy" id="3140254"/>
    <lineage>
        <taxon>Eukaryota</taxon>
        <taxon>Fungi</taxon>
        <taxon>Dikarya</taxon>
        <taxon>Ascomycota</taxon>
        <taxon>Pezizomycotina</taxon>
        <taxon>Orbiliomycetes</taxon>
        <taxon>Orbiliales</taxon>
        <taxon>Orbiliaceae</taxon>
        <taxon>Orbilia</taxon>
    </lineage>
</organism>
<keyword evidence="3" id="KW-1185">Reference proteome</keyword>
<evidence type="ECO:0000259" key="1">
    <source>
        <dbReference type="PROSITE" id="PS51186"/>
    </source>
</evidence>
<dbReference type="InterPro" id="IPR016181">
    <property type="entry name" value="Acyl_CoA_acyltransferase"/>
</dbReference>
<proteinExistence type="predicted"/>
<feature type="domain" description="N-acetyltransferase" evidence="1">
    <location>
        <begin position="77"/>
        <end position="278"/>
    </location>
</feature>
<dbReference type="GO" id="GO:0016747">
    <property type="term" value="F:acyltransferase activity, transferring groups other than amino-acyl groups"/>
    <property type="evidence" value="ECO:0007669"/>
    <property type="project" value="InterPro"/>
</dbReference>
<sequence length="287" mass="32763">MIRISSPRIVYRQSPGLKIVVTAARTFGPLRNDGPATSRCIHNDAEDTNANSPTKRFSYTKRFGYDPKIVHQNPLGFAIRPATLNDVEALTQLWIDSFNPSHKFWEVATPDIPATRRWLSEMWANGIKAGTSKIVTHVVEDLQKDKKLVAYSRFSPPQEDGSQELPIPEWPAEWDYEVSDALWGGMERNRLYVMGKKPHWFGEFAGVLPPYKRRGCVFPLMEWVCRQADAAGVEIYGDGTEAGLKYWKRHFGFQDRRVIKFPKRPDTYGTYEMMSIVRPPGAVVTAR</sequence>
<dbReference type="AlphaFoldDB" id="A0AAV9U956"/>
<dbReference type="InterPro" id="IPR000182">
    <property type="entry name" value="GNAT_dom"/>
</dbReference>
<dbReference type="Gene3D" id="3.40.630.30">
    <property type="match status" value="1"/>
</dbReference>
<evidence type="ECO:0000313" key="2">
    <source>
        <dbReference type="EMBL" id="KAK6337858.1"/>
    </source>
</evidence>
<dbReference type="PANTHER" id="PTHR42791">
    <property type="entry name" value="GNAT FAMILY ACETYLTRANSFERASE"/>
    <property type="match status" value="1"/>
</dbReference>
<protein>
    <recommendedName>
        <fullName evidence="1">N-acetyltransferase domain-containing protein</fullName>
    </recommendedName>
</protein>
<comment type="caution">
    <text evidence="2">The sequence shown here is derived from an EMBL/GenBank/DDBJ whole genome shotgun (WGS) entry which is preliminary data.</text>
</comment>
<dbReference type="EMBL" id="JAVHNQ010000010">
    <property type="protein sequence ID" value="KAK6337858.1"/>
    <property type="molecule type" value="Genomic_DNA"/>
</dbReference>
<dbReference type="Proteomes" id="UP001375240">
    <property type="component" value="Unassembled WGS sequence"/>
</dbReference>
<name>A0AAV9U956_9PEZI</name>
<gene>
    <name evidence="2" type="ORF">TWF696_001336</name>
</gene>
<reference evidence="2 3" key="1">
    <citation type="submission" date="2019-10" db="EMBL/GenBank/DDBJ databases">
        <authorList>
            <person name="Palmer J.M."/>
        </authorList>
    </citation>
    <scope>NUCLEOTIDE SEQUENCE [LARGE SCALE GENOMIC DNA]</scope>
    <source>
        <strain evidence="2 3">TWF696</strain>
    </source>
</reference>
<accession>A0AAV9U956</accession>
<dbReference type="InterPro" id="IPR052523">
    <property type="entry name" value="Trichothecene_AcTrans"/>
</dbReference>
<dbReference type="SUPFAM" id="SSF55729">
    <property type="entry name" value="Acyl-CoA N-acyltransferases (Nat)"/>
    <property type="match status" value="1"/>
</dbReference>
<dbReference type="PANTHER" id="PTHR42791:SF2">
    <property type="entry name" value="N-ACETYLTRANSFERASE DOMAIN-CONTAINING PROTEIN"/>
    <property type="match status" value="1"/>
</dbReference>
<dbReference type="PROSITE" id="PS51186">
    <property type="entry name" value="GNAT"/>
    <property type="match status" value="1"/>
</dbReference>
<evidence type="ECO:0000313" key="3">
    <source>
        <dbReference type="Proteomes" id="UP001375240"/>
    </source>
</evidence>